<organism evidence="1">
    <name type="scientific">marine sediment metagenome</name>
    <dbReference type="NCBI Taxonomy" id="412755"/>
    <lineage>
        <taxon>unclassified sequences</taxon>
        <taxon>metagenomes</taxon>
        <taxon>ecological metagenomes</taxon>
    </lineage>
</organism>
<comment type="caution">
    <text evidence="1">The sequence shown here is derived from an EMBL/GenBank/DDBJ whole genome shotgun (WGS) entry which is preliminary data.</text>
</comment>
<reference evidence="1" key="1">
    <citation type="journal article" date="2015" name="Nature">
        <title>Complex archaea that bridge the gap between prokaryotes and eukaryotes.</title>
        <authorList>
            <person name="Spang A."/>
            <person name="Saw J.H."/>
            <person name="Jorgensen S.L."/>
            <person name="Zaremba-Niedzwiedzka K."/>
            <person name="Martijn J."/>
            <person name="Lind A.E."/>
            <person name="van Eijk R."/>
            <person name="Schleper C."/>
            <person name="Guy L."/>
            <person name="Ettema T.J."/>
        </authorList>
    </citation>
    <scope>NUCLEOTIDE SEQUENCE</scope>
</reference>
<evidence type="ECO:0000313" key="1">
    <source>
        <dbReference type="EMBL" id="KKK60166.1"/>
    </source>
</evidence>
<protein>
    <submittedName>
        <fullName evidence="1">Uncharacterized protein</fullName>
    </submittedName>
</protein>
<accession>A0A0F8ZJN0</accession>
<name>A0A0F8ZJN0_9ZZZZ</name>
<feature type="non-terminal residue" evidence="1">
    <location>
        <position position="1"/>
    </location>
</feature>
<dbReference type="AlphaFoldDB" id="A0A0F8ZJN0"/>
<dbReference type="EMBL" id="LAZR01063104">
    <property type="protein sequence ID" value="KKK60166.1"/>
    <property type="molecule type" value="Genomic_DNA"/>
</dbReference>
<proteinExistence type="predicted"/>
<gene>
    <name evidence="1" type="ORF">LCGC14_3027070</name>
</gene>
<sequence length="54" mass="5805">RTDRVIAEKWDATFVLTTAEADEGTIARLRAAVPLQEAGVGRRTPADLTPLARG</sequence>